<evidence type="ECO:0000313" key="7">
    <source>
        <dbReference type="EMBL" id="SER77163.1"/>
    </source>
</evidence>
<feature type="DNA-binding region" description="H-T-H motif" evidence="5">
    <location>
        <begin position="56"/>
        <end position="75"/>
    </location>
</feature>
<evidence type="ECO:0000256" key="2">
    <source>
        <dbReference type="ARBA" id="ARBA00023015"/>
    </source>
</evidence>
<dbReference type="GO" id="GO:0046677">
    <property type="term" value="P:response to antibiotic"/>
    <property type="evidence" value="ECO:0007669"/>
    <property type="project" value="InterPro"/>
</dbReference>
<accession>A0A1H9RYH7</accession>
<keyword evidence="1" id="KW-0678">Repressor</keyword>
<keyword evidence="2" id="KW-0805">Transcription regulation</keyword>
<name>A0A1H9RYH7_9PSEU</name>
<dbReference type="InterPro" id="IPR036271">
    <property type="entry name" value="Tet_transcr_reg_TetR-rel_C_sf"/>
</dbReference>
<dbReference type="GO" id="GO:0000976">
    <property type="term" value="F:transcription cis-regulatory region binding"/>
    <property type="evidence" value="ECO:0007669"/>
    <property type="project" value="TreeGrafter"/>
</dbReference>
<keyword evidence="4" id="KW-0804">Transcription</keyword>
<sequence length="257" mass="27759">MLVIEHTGSGDPARTLALLWRTQERVSRKGKPDLSVDRIVQAGITLADADGLKALSMRRVAEALGVGTMSLYTYVPGKGELIDVMVDTVQAVTGREPAQGWRAHLTYVARENLALYRRHPWLLQVAPARTVLGPQVAAKYDFELRGLEGVGLSDVEMDSVLNLVLGHVQNSARDLTAAAVTEKETGLTDQQWWDAAAPVLMTVFDPARFPVAARVGAAVGEAHHSAFSPEHSFEFGLEMILDGVARLVASRGGVTPE</sequence>
<evidence type="ECO:0000256" key="1">
    <source>
        <dbReference type="ARBA" id="ARBA00022491"/>
    </source>
</evidence>
<dbReference type="InterPro" id="IPR050109">
    <property type="entry name" value="HTH-type_TetR-like_transc_reg"/>
</dbReference>
<organism evidence="7 8">
    <name type="scientific">Lentzea albida</name>
    <dbReference type="NCBI Taxonomy" id="65499"/>
    <lineage>
        <taxon>Bacteria</taxon>
        <taxon>Bacillati</taxon>
        <taxon>Actinomycetota</taxon>
        <taxon>Actinomycetes</taxon>
        <taxon>Pseudonocardiales</taxon>
        <taxon>Pseudonocardiaceae</taxon>
        <taxon>Lentzea</taxon>
    </lineage>
</organism>
<dbReference type="EMBL" id="FOFV01000011">
    <property type="protein sequence ID" value="SER77163.1"/>
    <property type="molecule type" value="Genomic_DNA"/>
</dbReference>
<evidence type="ECO:0000256" key="3">
    <source>
        <dbReference type="ARBA" id="ARBA00023125"/>
    </source>
</evidence>
<dbReference type="Pfam" id="PF02909">
    <property type="entry name" value="TetR_C_1"/>
    <property type="match status" value="1"/>
</dbReference>
<reference evidence="8" key="1">
    <citation type="submission" date="2016-10" db="EMBL/GenBank/DDBJ databases">
        <authorList>
            <person name="Varghese N."/>
            <person name="Submissions S."/>
        </authorList>
    </citation>
    <scope>NUCLEOTIDE SEQUENCE [LARGE SCALE GENOMIC DNA]</scope>
    <source>
        <strain evidence="8">DSM 44437</strain>
    </source>
</reference>
<dbReference type="STRING" id="65499.SAMN04488000_111335"/>
<evidence type="ECO:0000256" key="5">
    <source>
        <dbReference type="PROSITE-ProRule" id="PRU00335"/>
    </source>
</evidence>
<protein>
    <submittedName>
        <fullName evidence="7">Transcriptional regulator, TetR family</fullName>
    </submittedName>
</protein>
<dbReference type="Proteomes" id="UP000199503">
    <property type="component" value="Unassembled WGS sequence"/>
</dbReference>
<dbReference type="Gene3D" id="1.10.10.60">
    <property type="entry name" value="Homeodomain-like"/>
    <property type="match status" value="1"/>
</dbReference>
<proteinExistence type="predicted"/>
<evidence type="ECO:0000313" key="8">
    <source>
        <dbReference type="Proteomes" id="UP000199503"/>
    </source>
</evidence>
<dbReference type="InterPro" id="IPR003012">
    <property type="entry name" value="Tet_transcr_reg_TetR"/>
</dbReference>
<dbReference type="SUPFAM" id="SSF46689">
    <property type="entry name" value="Homeodomain-like"/>
    <property type="match status" value="1"/>
</dbReference>
<evidence type="ECO:0000256" key="4">
    <source>
        <dbReference type="ARBA" id="ARBA00023163"/>
    </source>
</evidence>
<dbReference type="InterPro" id="IPR009057">
    <property type="entry name" value="Homeodomain-like_sf"/>
</dbReference>
<dbReference type="RefSeq" id="WP_425434861.1">
    <property type="nucleotide sequence ID" value="NZ_FOFV01000011.1"/>
</dbReference>
<dbReference type="Gene3D" id="1.10.357.10">
    <property type="entry name" value="Tetracycline Repressor, domain 2"/>
    <property type="match status" value="1"/>
</dbReference>
<dbReference type="GO" id="GO:0003700">
    <property type="term" value="F:DNA-binding transcription factor activity"/>
    <property type="evidence" value="ECO:0007669"/>
    <property type="project" value="TreeGrafter"/>
</dbReference>
<dbReference type="AlphaFoldDB" id="A0A1H9RYH7"/>
<keyword evidence="8" id="KW-1185">Reference proteome</keyword>
<dbReference type="PROSITE" id="PS50977">
    <property type="entry name" value="HTH_TETR_2"/>
    <property type="match status" value="1"/>
</dbReference>
<dbReference type="InterPro" id="IPR001647">
    <property type="entry name" value="HTH_TetR"/>
</dbReference>
<dbReference type="PRINTS" id="PR00400">
    <property type="entry name" value="TETREPRESSOR"/>
</dbReference>
<keyword evidence="3 5" id="KW-0238">DNA-binding</keyword>
<feature type="domain" description="HTH tetR-type" evidence="6">
    <location>
        <begin position="33"/>
        <end position="93"/>
    </location>
</feature>
<dbReference type="SUPFAM" id="SSF48498">
    <property type="entry name" value="Tetracyclin repressor-like, C-terminal domain"/>
    <property type="match status" value="1"/>
</dbReference>
<dbReference type="InterPro" id="IPR004111">
    <property type="entry name" value="Repressor_TetR_C"/>
</dbReference>
<dbReference type="PANTHER" id="PTHR30055">
    <property type="entry name" value="HTH-TYPE TRANSCRIPTIONAL REGULATOR RUTR"/>
    <property type="match status" value="1"/>
</dbReference>
<dbReference type="PANTHER" id="PTHR30055:SF151">
    <property type="entry name" value="TRANSCRIPTIONAL REGULATORY PROTEIN"/>
    <property type="match status" value="1"/>
</dbReference>
<dbReference type="Pfam" id="PF00440">
    <property type="entry name" value="TetR_N"/>
    <property type="match status" value="1"/>
</dbReference>
<gene>
    <name evidence="7" type="ORF">SAMN04488000_111335</name>
</gene>
<evidence type="ECO:0000259" key="6">
    <source>
        <dbReference type="PROSITE" id="PS50977"/>
    </source>
</evidence>
<dbReference type="GO" id="GO:0045892">
    <property type="term" value="P:negative regulation of DNA-templated transcription"/>
    <property type="evidence" value="ECO:0007669"/>
    <property type="project" value="InterPro"/>
</dbReference>